<proteinExistence type="evidence at transcript level"/>
<dbReference type="Gene3D" id="1.10.565.10">
    <property type="entry name" value="Retinoid X Receptor"/>
    <property type="match status" value="1"/>
</dbReference>
<dbReference type="Pfam" id="PF00105">
    <property type="entry name" value="zf-C4"/>
    <property type="match status" value="1"/>
</dbReference>
<dbReference type="PRINTS" id="PR00047">
    <property type="entry name" value="STROIDFINGER"/>
</dbReference>
<dbReference type="InterPro" id="IPR001723">
    <property type="entry name" value="Nuclear_hrmn_rcpt"/>
</dbReference>
<feature type="compositionally biased region" description="Polar residues" evidence="9">
    <location>
        <begin position="216"/>
        <end position="230"/>
    </location>
</feature>
<dbReference type="GO" id="GO:0003700">
    <property type="term" value="F:DNA-binding transcription factor activity"/>
    <property type="evidence" value="ECO:0007669"/>
    <property type="project" value="InterPro"/>
</dbReference>
<dbReference type="InterPro" id="IPR035500">
    <property type="entry name" value="NHR-like_dom_sf"/>
</dbReference>
<feature type="domain" description="Nuclear receptor" evidence="10">
    <location>
        <begin position="1"/>
        <end position="63"/>
    </location>
</feature>
<keyword evidence="6" id="KW-0804">Transcription</keyword>
<evidence type="ECO:0000256" key="2">
    <source>
        <dbReference type="ARBA" id="ARBA00022771"/>
    </source>
</evidence>
<gene>
    <name evidence="12" type="primary">VDR-b</name>
</gene>
<dbReference type="PROSITE" id="PS51030">
    <property type="entry name" value="NUCLEAR_REC_DBD_2"/>
    <property type="match status" value="1"/>
</dbReference>
<dbReference type="EMBL" id="KC561371">
    <property type="protein sequence ID" value="AHB39789.1"/>
    <property type="molecule type" value="mRNA"/>
</dbReference>
<dbReference type="Pfam" id="PF00104">
    <property type="entry name" value="Hormone_recep"/>
    <property type="match status" value="1"/>
</dbReference>
<evidence type="ECO:0000259" key="11">
    <source>
        <dbReference type="PROSITE" id="PS51843"/>
    </source>
</evidence>
<dbReference type="PANTHER" id="PTHR24082">
    <property type="entry name" value="NUCLEAR HORMONE RECEPTOR"/>
    <property type="match status" value="1"/>
</dbReference>
<keyword evidence="5" id="KW-0238">DNA-binding</keyword>
<evidence type="ECO:0000313" key="12">
    <source>
        <dbReference type="EMBL" id="AHB39789.1"/>
    </source>
</evidence>
<dbReference type="InterPro" id="IPR050234">
    <property type="entry name" value="Nuclear_hormone_rcpt_NR1"/>
</dbReference>
<name>A0A0B4KZ99_CIOIN</name>
<organism evidence="12">
    <name type="scientific">Ciona intestinalis</name>
    <name type="common">Transparent sea squirt</name>
    <name type="synonym">Ascidia intestinalis</name>
    <dbReference type="NCBI Taxonomy" id="7719"/>
    <lineage>
        <taxon>Eukaryota</taxon>
        <taxon>Metazoa</taxon>
        <taxon>Chordata</taxon>
        <taxon>Tunicata</taxon>
        <taxon>Ascidiacea</taxon>
        <taxon>Phlebobranchia</taxon>
        <taxon>Cionidae</taxon>
        <taxon>Ciona</taxon>
    </lineage>
</organism>
<dbReference type="PANTHER" id="PTHR24082:SF283">
    <property type="entry name" value="NUCLEAR HORMONE RECEPTOR HR96"/>
    <property type="match status" value="1"/>
</dbReference>
<keyword evidence="4" id="KW-0805">Transcription regulation</keyword>
<evidence type="ECO:0000256" key="9">
    <source>
        <dbReference type="SAM" id="MobiDB-lite"/>
    </source>
</evidence>
<keyword evidence="3" id="KW-0862">Zinc</keyword>
<dbReference type="SUPFAM" id="SSF48508">
    <property type="entry name" value="Nuclear receptor ligand-binding domain"/>
    <property type="match status" value="1"/>
</dbReference>
<dbReference type="SMART" id="SM00399">
    <property type="entry name" value="ZnF_C4"/>
    <property type="match status" value="1"/>
</dbReference>
<feature type="compositionally biased region" description="Basic and acidic residues" evidence="9">
    <location>
        <begin position="188"/>
        <end position="204"/>
    </location>
</feature>
<dbReference type="Gene3D" id="3.30.50.10">
    <property type="entry name" value="Erythroid Transcription Factor GATA-1, subunit A"/>
    <property type="match status" value="1"/>
</dbReference>
<evidence type="ECO:0000259" key="10">
    <source>
        <dbReference type="PROSITE" id="PS51030"/>
    </source>
</evidence>
<evidence type="ECO:0000256" key="8">
    <source>
        <dbReference type="ARBA" id="ARBA00023242"/>
    </source>
</evidence>
<evidence type="ECO:0000256" key="1">
    <source>
        <dbReference type="ARBA" id="ARBA00022723"/>
    </source>
</evidence>
<dbReference type="PROSITE" id="PS51843">
    <property type="entry name" value="NR_LBD"/>
    <property type="match status" value="1"/>
</dbReference>
<dbReference type="SMART" id="SM00430">
    <property type="entry name" value="HOLI"/>
    <property type="match status" value="1"/>
</dbReference>
<feature type="non-terminal residue" evidence="12">
    <location>
        <position position="480"/>
    </location>
</feature>
<keyword evidence="2" id="KW-0863">Zinc-finger</keyword>
<sequence length="480" mass="54053">MHFGAITCEGCKGFFRRSVKKNASFSCAFEKKCEINKNNRKHCQACGFNACLAAGMNSSLILSDEEVNKKRDLIRMNREKRSEQQNQKKQEMEKERLKKLQEIGSKQPQATRMTMDEKLLVETLLKGHHDSYDFAYVEYDTFRGREQITAPDKPPSSPKTSLAWLVASLSKNQDMEAEYVAMNSTKNQSEKSDENDGKVDEARGEATAVTEDAATKETNATQPVFHQPENSDVFSSLHGTANDASDVTVTAKIPGSNDGQQEIGNNAENPNGLDAATAVEAQSTTEDSGDLSYLRGLLRSQGFSIADDSKAKQLFQHFCDIMTWGIRKVIDYCKGIPQLVQLSIVDQIVLLRGGCLEMLVLRSYFAFSCNENKYMSDKFQYKPSDFLQAGGNKEFVEKYNSLHIRMRKMKLQVEEICLLLALVLFSPDRPGLEDQAKVEQMQDCVANTLQAYEYTHKPPNEARTMYCELLLILPILRTIN</sequence>
<keyword evidence="1" id="KW-0479">Metal-binding</keyword>
<protein>
    <submittedName>
        <fullName evidence="12">VDR-b-like nuclear receptor</fullName>
    </submittedName>
</protein>
<dbReference type="GO" id="GO:0008270">
    <property type="term" value="F:zinc ion binding"/>
    <property type="evidence" value="ECO:0007669"/>
    <property type="project" value="UniProtKB-KW"/>
</dbReference>
<dbReference type="CDD" id="cd06929">
    <property type="entry name" value="NR_LBD_F1"/>
    <property type="match status" value="1"/>
</dbReference>
<evidence type="ECO:0000256" key="4">
    <source>
        <dbReference type="ARBA" id="ARBA00023015"/>
    </source>
</evidence>
<keyword evidence="7 12" id="KW-0675">Receptor</keyword>
<evidence type="ECO:0000256" key="5">
    <source>
        <dbReference type="ARBA" id="ARBA00023125"/>
    </source>
</evidence>
<evidence type="ECO:0000256" key="6">
    <source>
        <dbReference type="ARBA" id="ARBA00023163"/>
    </source>
</evidence>
<dbReference type="AlphaFoldDB" id="A0A0B4KZ99"/>
<feature type="region of interest" description="Disordered" evidence="9">
    <location>
        <begin position="183"/>
        <end position="230"/>
    </location>
</feature>
<keyword evidence="8" id="KW-0539">Nucleus</keyword>
<feature type="domain" description="NR LBD" evidence="11">
    <location>
        <begin position="286"/>
        <end position="480"/>
    </location>
</feature>
<accession>A0A0B4KZ99</accession>
<evidence type="ECO:0000256" key="7">
    <source>
        <dbReference type="ARBA" id="ARBA00023170"/>
    </source>
</evidence>
<feature type="region of interest" description="Disordered" evidence="9">
    <location>
        <begin position="76"/>
        <end position="97"/>
    </location>
</feature>
<dbReference type="SUPFAM" id="SSF57716">
    <property type="entry name" value="Glucocorticoid receptor-like (DNA-binding domain)"/>
    <property type="match status" value="1"/>
</dbReference>
<dbReference type="InterPro" id="IPR001628">
    <property type="entry name" value="Znf_hrmn_rcpt"/>
</dbReference>
<dbReference type="InterPro" id="IPR013088">
    <property type="entry name" value="Znf_NHR/GATA"/>
</dbReference>
<dbReference type="PRINTS" id="PR00398">
    <property type="entry name" value="STRDHORMONER"/>
</dbReference>
<dbReference type="InterPro" id="IPR000536">
    <property type="entry name" value="Nucl_hrmn_rcpt_lig-bd"/>
</dbReference>
<evidence type="ECO:0000256" key="3">
    <source>
        <dbReference type="ARBA" id="ARBA00022833"/>
    </source>
</evidence>
<reference evidence="12" key="1">
    <citation type="submission" date="2013-01" db="EMBL/GenBank/DDBJ databases">
        <title>Expression and genetic diversity of tunicate xenobiotic receptors.</title>
        <authorList>
            <person name="Richter I."/>
            <person name="Fidler A.E."/>
        </authorList>
    </citation>
    <scope>NUCLEOTIDE SEQUENCE</scope>
</reference>
<dbReference type="GO" id="GO:0043565">
    <property type="term" value="F:sequence-specific DNA binding"/>
    <property type="evidence" value="ECO:0007669"/>
    <property type="project" value="InterPro"/>
</dbReference>